<keyword evidence="2" id="KW-1185">Reference proteome</keyword>
<sequence length="91" mass="10034">MLCVCSPLPRHNSPRFNRLAPLLSTMIPKLPDSPLLLHYPSCRTGPQSPRPSSSDQRFAMALFASSPRPATDYSPTYGIPSLSQIPSYFLS</sequence>
<organism evidence="1 2">
    <name type="scientific">Parasitella parasitica</name>
    <dbReference type="NCBI Taxonomy" id="35722"/>
    <lineage>
        <taxon>Eukaryota</taxon>
        <taxon>Fungi</taxon>
        <taxon>Fungi incertae sedis</taxon>
        <taxon>Mucoromycota</taxon>
        <taxon>Mucoromycotina</taxon>
        <taxon>Mucoromycetes</taxon>
        <taxon>Mucorales</taxon>
        <taxon>Mucorineae</taxon>
        <taxon>Mucoraceae</taxon>
        <taxon>Parasitella</taxon>
    </lineage>
</organism>
<evidence type="ECO:0000313" key="2">
    <source>
        <dbReference type="Proteomes" id="UP000054107"/>
    </source>
</evidence>
<name>A0A0B7MX47_9FUNG</name>
<dbReference type="EMBL" id="LN724412">
    <property type="protein sequence ID" value="CEP10616.1"/>
    <property type="molecule type" value="Genomic_DNA"/>
</dbReference>
<proteinExistence type="predicted"/>
<gene>
    <name evidence="1" type="primary">PARPA_04332.1 scaffold 12477</name>
</gene>
<evidence type="ECO:0000313" key="1">
    <source>
        <dbReference type="EMBL" id="CEP10616.1"/>
    </source>
</evidence>
<protein>
    <submittedName>
        <fullName evidence="1">Uncharacterized protein</fullName>
    </submittedName>
</protein>
<dbReference type="AlphaFoldDB" id="A0A0B7MX47"/>
<reference evidence="1 2" key="1">
    <citation type="submission" date="2014-09" db="EMBL/GenBank/DDBJ databases">
        <authorList>
            <person name="Ellenberger Sabrina"/>
        </authorList>
    </citation>
    <scope>NUCLEOTIDE SEQUENCE [LARGE SCALE GENOMIC DNA]</scope>
    <source>
        <strain evidence="1 2">CBS 412.66</strain>
    </source>
</reference>
<accession>A0A0B7MX47</accession>
<dbReference type="Proteomes" id="UP000054107">
    <property type="component" value="Unassembled WGS sequence"/>
</dbReference>